<evidence type="ECO:0000313" key="2">
    <source>
        <dbReference type="EMBL" id="TMR14210.1"/>
    </source>
</evidence>
<evidence type="ECO:0000256" key="1">
    <source>
        <dbReference type="SAM" id="MobiDB-lite"/>
    </source>
</evidence>
<dbReference type="OrthoDB" id="3502744at2"/>
<proteinExistence type="predicted"/>
<comment type="caution">
    <text evidence="2">The sequence shown here is derived from an EMBL/GenBank/DDBJ whole genome shotgun (WGS) entry which is preliminary data.</text>
</comment>
<sequence>MLIAVAAVLAVVLIAGLGVGWMLLRPGGGDGSFLSSTGERRSSVRPPSPTGKGVKTAEAVKLRPITGDQLCAAIPDDVRKSLVTDGKYGGKDSSTSAATASEKRAACKWSNNKMDVGDGVIGFRSLSISVEAKSTERQNAVEYAKEQFDNDKEEHQRRVNVRDGKRVDGRTSGSAFGELKELEYGDASYSQSSFGHSGLKANVFVRLGPWLIQVEYGGDNRSGNKYPNGDEVRAAAGKVAELITAEMAKDPGKVKLTGPCATLTAKNIESAFFPTAEGPSVGGNDGRIQQTTCTWRISEAVKHEPGQGYTSRGGELRIHVVDWGGGGTGSAFQFDRDAKKYDRYRAKGGIGDDNIHVDYEPRQELSGLGEKAFAVVSTTTRPGRPDEAPRKEILIKVLIGERTVDFTFRGTTAGGGVVGAQGYKEPVFESSSAQRAVAQLAKSFLAGLK</sequence>
<organism evidence="2 3">
    <name type="scientific">Nonomuraea turkmeniaca</name>
    <dbReference type="NCBI Taxonomy" id="103838"/>
    <lineage>
        <taxon>Bacteria</taxon>
        <taxon>Bacillati</taxon>
        <taxon>Actinomycetota</taxon>
        <taxon>Actinomycetes</taxon>
        <taxon>Streptosporangiales</taxon>
        <taxon>Streptosporangiaceae</taxon>
        <taxon>Nonomuraea</taxon>
    </lineage>
</organism>
<dbReference type="RefSeq" id="WP_138669385.1">
    <property type="nucleotide sequence ID" value="NZ_VCKY01000112.1"/>
</dbReference>
<name>A0A5S4FAG8_9ACTN</name>
<evidence type="ECO:0008006" key="4">
    <source>
        <dbReference type="Google" id="ProtNLM"/>
    </source>
</evidence>
<protein>
    <recommendedName>
        <fullName evidence="4">DUF3558 domain-containing protein</fullName>
    </recommendedName>
</protein>
<dbReference type="Proteomes" id="UP000309128">
    <property type="component" value="Unassembled WGS sequence"/>
</dbReference>
<keyword evidence="3" id="KW-1185">Reference proteome</keyword>
<reference evidence="2 3" key="1">
    <citation type="submission" date="2019-05" db="EMBL/GenBank/DDBJ databases">
        <title>Draft genome sequence of Nonomuraea turkmeniaca DSM 43926.</title>
        <authorList>
            <person name="Saricaoglu S."/>
            <person name="Isik K."/>
        </authorList>
    </citation>
    <scope>NUCLEOTIDE SEQUENCE [LARGE SCALE GENOMIC DNA]</scope>
    <source>
        <strain evidence="2 3">DSM 43926</strain>
    </source>
</reference>
<accession>A0A5S4FAG8</accession>
<dbReference type="EMBL" id="VCKY01000112">
    <property type="protein sequence ID" value="TMR14210.1"/>
    <property type="molecule type" value="Genomic_DNA"/>
</dbReference>
<gene>
    <name evidence="2" type="ORF">ETD86_29110</name>
</gene>
<dbReference type="AlphaFoldDB" id="A0A5S4FAG8"/>
<feature type="region of interest" description="Disordered" evidence="1">
    <location>
        <begin position="34"/>
        <end position="56"/>
    </location>
</feature>
<evidence type="ECO:0000313" key="3">
    <source>
        <dbReference type="Proteomes" id="UP000309128"/>
    </source>
</evidence>